<comment type="caution">
    <text evidence="2">The sequence shown here is derived from an EMBL/GenBank/DDBJ whole genome shotgun (WGS) entry which is preliminary data.</text>
</comment>
<dbReference type="PaxDb" id="411902-CLOBOL_03232"/>
<evidence type="ECO:0000313" key="3">
    <source>
        <dbReference type="Proteomes" id="UP000005396"/>
    </source>
</evidence>
<dbReference type="AlphaFoldDB" id="A8RS83"/>
<feature type="transmembrane region" description="Helical" evidence="1">
    <location>
        <begin position="14"/>
        <end position="33"/>
    </location>
</feature>
<keyword evidence="1" id="KW-0812">Transmembrane</keyword>
<gene>
    <name evidence="2" type="ORF">CLOBOL_03232</name>
</gene>
<sequence>MWITGGLNVDANRFLFIIPFYGSLLWFLHPYFISRRFIYHFICLPKILPHDL</sequence>
<accession>A8RS83</accession>
<keyword evidence="1" id="KW-0472">Membrane</keyword>
<name>A8RS83_ENTBW</name>
<evidence type="ECO:0000256" key="1">
    <source>
        <dbReference type="SAM" id="Phobius"/>
    </source>
</evidence>
<reference evidence="2 3" key="1">
    <citation type="submission" date="2007-08" db="EMBL/GenBank/DDBJ databases">
        <authorList>
            <person name="Fulton L."/>
            <person name="Clifton S."/>
            <person name="Fulton B."/>
            <person name="Xu J."/>
            <person name="Minx P."/>
            <person name="Pepin K.H."/>
            <person name="Johnson M."/>
            <person name="Thiruvilangam P."/>
            <person name="Bhonagiri V."/>
            <person name="Nash W.E."/>
            <person name="Mardis E.R."/>
            <person name="Wilson R.K."/>
        </authorList>
    </citation>
    <scope>NUCLEOTIDE SEQUENCE [LARGE SCALE GENOMIC DNA]</scope>
    <source>
        <strain evidence="3">ATCC BAA-613 / DSM 15670 / CCUG 46953 / JCM 12243 / WAL 16351</strain>
    </source>
</reference>
<evidence type="ECO:0000313" key="2">
    <source>
        <dbReference type="EMBL" id="EDP16464.1"/>
    </source>
</evidence>
<reference evidence="2 3" key="2">
    <citation type="submission" date="2007-09" db="EMBL/GenBank/DDBJ databases">
        <title>Draft genome sequence of Clostridium bolteae (ATCC BAA-613).</title>
        <authorList>
            <person name="Sudarsanam P."/>
            <person name="Ley R."/>
            <person name="Guruge J."/>
            <person name="Turnbaugh P.J."/>
            <person name="Mahowald M."/>
            <person name="Liep D."/>
            <person name="Gordon J."/>
        </authorList>
    </citation>
    <scope>NUCLEOTIDE SEQUENCE [LARGE SCALE GENOMIC DNA]</scope>
    <source>
        <strain evidence="3">ATCC BAA-613 / DSM 15670 / CCUG 46953 / JCM 12243 / WAL 16351</strain>
    </source>
</reference>
<protein>
    <submittedName>
        <fullName evidence="2">Uncharacterized protein</fullName>
    </submittedName>
</protein>
<dbReference type="HOGENOM" id="CLU_3078341_0_0_9"/>
<organism evidence="2 3">
    <name type="scientific">Enterocloster bolteae (strain ATCC BAA-613 / DSM 15670 / CCUG 46953 / JCM 12243 / WAL 16351)</name>
    <name type="common">Clostridium bolteae</name>
    <dbReference type="NCBI Taxonomy" id="411902"/>
    <lineage>
        <taxon>Bacteria</taxon>
        <taxon>Bacillati</taxon>
        <taxon>Bacillota</taxon>
        <taxon>Clostridia</taxon>
        <taxon>Lachnospirales</taxon>
        <taxon>Lachnospiraceae</taxon>
        <taxon>Enterocloster</taxon>
    </lineage>
</organism>
<dbReference type="Proteomes" id="UP000005396">
    <property type="component" value="Unassembled WGS sequence"/>
</dbReference>
<keyword evidence="1" id="KW-1133">Transmembrane helix</keyword>
<dbReference type="EMBL" id="ABCC02000029">
    <property type="protein sequence ID" value="EDP16464.1"/>
    <property type="molecule type" value="Genomic_DNA"/>
</dbReference>
<proteinExistence type="predicted"/>